<dbReference type="InterPro" id="IPR032466">
    <property type="entry name" value="Metal_Hydrolase"/>
</dbReference>
<evidence type="ECO:0000256" key="1">
    <source>
        <dbReference type="SAM" id="SignalP"/>
    </source>
</evidence>
<dbReference type="InterPro" id="IPR011059">
    <property type="entry name" value="Metal-dep_hydrolase_composite"/>
</dbReference>
<protein>
    <submittedName>
        <fullName evidence="3">Amidohydrolase family protein</fullName>
    </submittedName>
</protein>
<dbReference type="GO" id="GO:0016810">
    <property type="term" value="F:hydrolase activity, acting on carbon-nitrogen (but not peptide) bonds"/>
    <property type="evidence" value="ECO:0007669"/>
    <property type="project" value="InterPro"/>
</dbReference>
<dbReference type="PANTHER" id="PTHR43135">
    <property type="entry name" value="ALPHA-D-RIBOSE 1-METHYLPHOSPHONATE 5-TRIPHOSPHATE DIPHOSPHATASE"/>
    <property type="match status" value="1"/>
</dbReference>
<dbReference type="InterPro" id="IPR006680">
    <property type="entry name" value="Amidohydro-rel"/>
</dbReference>
<organism evidence="3 4">
    <name type="scientific">Eiseniibacteriota bacterium</name>
    <dbReference type="NCBI Taxonomy" id="2212470"/>
    <lineage>
        <taxon>Bacteria</taxon>
        <taxon>Candidatus Eiseniibacteriota</taxon>
    </lineage>
</organism>
<dbReference type="AlphaFoldDB" id="A0A937XBR2"/>
<reference evidence="3" key="1">
    <citation type="submission" date="2019-03" db="EMBL/GenBank/DDBJ databases">
        <title>Lake Tanganyika Metagenome-Assembled Genomes (MAGs).</title>
        <authorList>
            <person name="Tran P."/>
        </authorList>
    </citation>
    <scope>NUCLEOTIDE SEQUENCE</scope>
    <source>
        <strain evidence="3">M_DeepCast_400m_m2_100</strain>
    </source>
</reference>
<dbReference type="SUPFAM" id="SSF51338">
    <property type="entry name" value="Composite domain of metallo-dependent hydrolases"/>
    <property type="match status" value="1"/>
</dbReference>
<name>A0A937XBR2_UNCEI</name>
<evidence type="ECO:0000313" key="4">
    <source>
        <dbReference type="Proteomes" id="UP000748308"/>
    </source>
</evidence>
<keyword evidence="1" id="KW-0732">Signal</keyword>
<dbReference type="Proteomes" id="UP000748308">
    <property type="component" value="Unassembled WGS sequence"/>
</dbReference>
<dbReference type="InterPro" id="IPR051781">
    <property type="entry name" value="Metallo-dep_Hydrolase"/>
</dbReference>
<dbReference type="Pfam" id="PF01979">
    <property type="entry name" value="Amidohydro_1"/>
    <property type="match status" value="1"/>
</dbReference>
<evidence type="ECO:0000313" key="3">
    <source>
        <dbReference type="EMBL" id="MBM3318079.1"/>
    </source>
</evidence>
<feature type="domain" description="Amidohydrolase-related" evidence="2">
    <location>
        <begin position="367"/>
        <end position="454"/>
    </location>
</feature>
<proteinExistence type="predicted"/>
<gene>
    <name evidence="3" type="ORF">FJY75_09535</name>
</gene>
<feature type="chain" id="PRO_5038038455" evidence="1">
    <location>
        <begin position="28"/>
        <end position="474"/>
    </location>
</feature>
<feature type="signal peptide" evidence="1">
    <location>
        <begin position="1"/>
        <end position="27"/>
    </location>
</feature>
<sequence>MSPSVLRAGCAAVLCASLAIGVGARLAAAREAAPAGAPPLVLRGARVLDVRAGETGPPRDILIAGGVIAALGEPGMEAGGAEEVDCAGKVALPGLFDCHTHLAHLTAGGEDSLRRGLRQFVERGVLHARDVGGPIDLLSDLNRRIAAGELEGPEVFFSGPMLESSPLTWERFNESLPGFTVAIDDAADADSLLPELARRGATMIKTFNRIDKPLYAQVVEVARRCSLRVVHDPGTPLFHWMPMDEALELGVTSFEHAKSPWPVVLEDSLRAQHDLATGPGADPMRQMAVMMRAVEQGVGGISGERVRELAERMAARGALLCPTLHVFIAMAAEGGEAAPGGEEIPEARRAMMKKVLSAMEAISRHLTGELARYGVRMLVGQDGASGAATLAEMRHLRDCGVPAAEVIRGATLYPAEWLGVDDRLGTIAVGREASLLLLDADPLADIDGMESTFLVVQRGRIVSRPSPSPVDAGP</sequence>
<dbReference type="Gene3D" id="2.30.40.10">
    <property type="entry name" value="Urease, subunit C, domain 1"/>
    <property type="match status" value="1"/>
</dbReference>
<dbReference type="SUPFAM" id="SSF51556">
    <property type="entry name" value="Metallo-dependent hydrolases"/>
    <property type="match status" value="1"/>
</dbReference>
<dbReference type="Gene3D" id="3.20.20.140">
    <property type="entry name" value="Metal-dependent hydrolases"/>
    <property type="match status" value="1"/>
</dbReference>
<dbReference type="PANTHER" id="PTHR43135:SF3">
    <property type="entry name" value="ALPHA-D-RIBOSE 1-METHYLPHOSPHONATE 5-TRIPHOSPHATE DIPHOSPHATASE"/>
    <property type="match status" value="1"/>
</dbReference>
<comment type="caution">
    <text evidence="3">The sequence shown here is derived from an EMBL/GenBank/DDBJ whole genome shotgun (WGS) entry which is preliminary data.</text>
</comment>
<accession>A0A937XBR2</accession>
<dbReference type="EMBL" id="VGIY01000256">
    <property type="protein sequence ID" value="MBM3318079.1"/>
    <property type="molecule type" value="Genomic_DNA"/>
</dbReference>
<evidence type="ECO:0000259" key="2">
    <source>
        <dbReference type="Pfam" id="PF01979"/>
    </source>
</evidence>